<dbReference type="InterPro" id="IPR017452">
    <property type="entry name" value="GPCR_Rhodpsn_7TM"/>
</dbReference>
<dbReference type="SUPFAM" id="SSF81321">
    <property type="entry name" value="Family A G protein-coupled receptor-like"/>
    <property type="match status" value="1"/>
</dbReference>
<protein>
    <recommendedName>
        <fullName evidence="6">G-protein coupled receptors family 1 profile domain-containing protein</fullName>
    </recommendedName>
</protein>
<accession>A0AAE0YES3</accession>
<feature type="transmembrane region" description="Helical" evidence="5">
    <location>
        <begin position="123"/>
        <end position="143"/>
    </location>
</feature>
<feature type="domain" description="G-protein coupled receptors family 1 profile" evidence="6">
    <location>
        <begin position="61"/>
        <end position="315"/>
    </location>
</feature>
<dbReference type="Gene3D" id="1.20.1070.10">
    <property type="entry name" value="Rhodopsin 7-helix transmembrane proteins"/>
    <property type="match status" value="1"/>
</dbReference>
<dbReference type="PROSITE" id="PS50262">
    <property type="entry name" value="G_PROTEIN_RECEP_F1_2"/>
    <property type="match status" value="1"/>
</dbReference>
<reference evidence="7" key="1">
    <citation type="journal article" date="2023" name="G3 (Bethesda)">
        <title>A reference genome for the long-term kleptoplast-retaining sea slug Elysia crispata morphotype clarki.</title>
        <authorList>
            <person name="Eastman K.E."/>
            <person name="Pendleton A.L."/>
            <person name="Shaikh M.A."/>
            <person name="Suttiyut T."/>
            <person name="Ogas R."/>
            <person name="Tomko P."/>
            <person name="Gavelis G."/>
            <person name="Widhalm J.R."/>
            <person name="Wisecaver J.H."/>
        </authorList>
    </citation>
    <scope>NUCLEOTIDE SEQUENCE</scope>
    <source>
        <strain evidence="7">ECLA1</strain>
    </source>
</reference>
<feature type="transmembrane region" description="Helical" evidence="5">
    <location>
        <begin position="82"/>
        <end position="103"/>
    </location>
</feature>
<keyword evidence="3 5" id="KW-1133">Transmembrane helix</keyword>
<evidence type="ECO:0000259" key="6">
    <source>
        <dbReference type="PROSITE" id="PS50262"/>
    </source>
</evidence>
<evidence type="ECO:0000256" key="2">
    <source>
        <dbReference type="ARBA" id="ARBA00022692"/>
    </source>
</evidence>
<keyword evidence="8" id="KW-1185">Reference proteome</keyword>
<keyword evidence="2 5" id="KW-0812">Transmembrane</keyword>
<gene>
    <name evidence="7" type="ORF">RRG08_017804</name>
</gene>
<dbReference type="InterPro" id="IPR052954">
    <property type="entry name" value="GPCR-Ligand_Int"/>
</dbReference>
<dbReference type="Pfam" id="PF10324">
    <property type="entry name" value="7TM_GPCR_Srw"/>
    <property type="match status" value="1"/>
</dbReference>
<feature type="transmembrane region" description="Helical" evidence="5">
    <location>
        <begin position="251"/>
        <end position="271"/>
    </location>
</feature>
<proteinExistence type="predicted"/>
<dbReference type="InterPro" id="IPR019427">
    <property type="entry name" value="7TM_GPCR_serpentine_rcpt_Srw"/>
</dbReference>
<comment type="subcellular location">
    <subcellularLocation>
        <location evidence="1">Membrane</location>
    </subcellularLocation>
</comment>
<dbReference type="Proteomes" id="UP001283361">
    <property type="component" value="Unassembled WGS sequence"/>
</dbReference>
<evidence type="ECO:0000256" key="4">
    <source>
        <dbReference type="ARBA" id="ARBA00023136"/>
    </source>
</evidence>
<comment type="caution">
    <text evidence="7">The sequence shown here is derived from an EMBL/GenBank/DDBJ whole genome shotgun (WGS) entry which is preliminary data.</text>
</comment>
<dbReference type="AlphaFoldDB" id="A0AAE0YES3"/>
<feature type="transmembrane region" description="Helical" evidence="5">
    <location>
        <begin position="48"/>
        <end position="70"/>
    </location>
</feature>
<keyword evidence="4 5" id="KW-0472">Membrane</keyword>
<evidence type="ECO:0000256" key="3">
    <source>
        <dbReference type="ARBA" id="ARBA00022989"/>
    </source>
</evidence>
<dbReference type="GO" id="GO:0016020">
    <property type="term" value="C:membrane"/>
    <property type="evidence" value="ECO:0007669"/>
    <property type="project" value="UniProtKB-SubCell"/>
</dbReference>
<evidence type="ECO:0000256" key="5">
    <source>
        <dbReference type="SAM" id="Phobius"/>
    </source>
</evidence>
<dbReference type="GO" id="GO:0008528">
    <property type="term" value="F:G protein-coupled peptide receptor activity"/>
    <property type="evidence" value="ECO:0007669"/>
    <property type="project" value="InterPro"/>
</dbReference>
<feature type="transmembrane region" description="Helical" evidence="5">
    <location>
        <begin position="164"/>
        <end position="188"/>
    </location>
</feature>
<feature type="transmembrane region" description="Helical" evidence="5">
    <location>
        <begin position="200"/>
        <end position="225"/>
    </location>
</feature>
<organism evidence="7 8">
    <name type="scientific">Elysia crispata</name>
    <name type="common">lettuce slug</name>
    <dbReference type="NCBI Taxonomy" id="231223"/>
    <lineage>
        <taxon>Eukaryota</taxon>
        <taxon>Metazoa</taxon>
        <taxon>Spiralia</taxon>
        <taxon>Lophotrochozoa</taxon>
        <taxon>Mollusca</taxon>
        <taxon>Gastropoda</taxon>
        <taxon>Heterobranchia</taxon>
        <taxon>Euthyneura</taxon>
        <taxon>Panpulmonata</taxon>
        <taxon>Sacoglossa</taxon>
        <taxon>Placobranchoidea</taxon>
        <taxon>Plakobranchidae</taxon>
        <taxon>Elysia</taxon>
    </lineage>
</organism>
<dbReference type="PANTHER" id="PTHR46641">
    <property type="entry name" value="FMRFAMIDE RECEPTOR-RELATED"/>
    <property type="match status" value="1"/>
</dbReference>
<dbReference type="PRINTS" id="PR00237">
    <property type="entry name" value="GPCRRHODOPSN"/>
</dbReference>
<evidence type="ECO:0000256" key="1">
    <source>
        <dbReference type="ARBA" id="ARBA00004370"/>
    </source>
</evidence>
<name>A0AAE0YES3_9GAST</name>
<dbReference type="PANTHER" id="PTHR46641:SF2">
    <property type="entry name" value="FMRFAMIDE RECEPTOR"/>
    <property type="match status" value="1"/>
</dbReference>
<feature type="transmembrane region" description="Helical" evidence="5">
    <location>
        <begin position="291"/>
        <end position="316"/>
    </location>
</feature>
<dbReference type="InterPro" id="IPR000276">
    <property type="entry name" value="GPCR_Rhodpsn"/>
</dbReference>
<evidence type="ECO:0000313" key="8">
    <source>
        <dbReference type="Proteomes" id="UP001283361"/>
    </source>
</evidence>
<evidence type="ECO:0000313" key="7">
    <source>
        <dbReference type="EMBL" id="KAK3742260.1"/>
    </source>
</evidence>
<dbReference type="EMBL" id="JAWDGP010006368">
    <property type="protein sequence ID" value="KAK3742260.1"/>
    <property type="molecule type" value="Genomic_DNA"/>
</dbReference>
<sequence>MLNETSGMSVTAEVPLTMAIDNRTGSGSRVTPLVSFAVMDMFSVVNGFALTSIISIFGIFTNTANIIVYCRMGLSESSNINFLALSVIDFFVSFITFFLKLFFSSYLRQLSTGPVTFMISNSLGPAMLVAVGGSALMTALISTERWFCVVFPLQVKTFLTARRVLYLIFADIAYMTSFLTAFYSAFGAPPDGQIERQGVYYFWFFAVPSATSFFIVVLTTIFLVVRLRKSLEWRRETSSQSEKSSDKENKLVRTIIAISTIFIICFFPNVMNLFVQIIHPPFRYLDPYLGSLTIVMFSISGVFQAVSSSINIFFYYKMSSRYRKTFSETFIFLKGKVSDKN</sequence>